<dbReference type="Proteomes" id="UP000613030">
    <property type="component" value="Unassembled WGS sequence"/>
</dbReference>
<reference evidence="1 2" key="1">
    <citation type="submission" date="2021-01" db="EMBL/GenBank/DDBJ databases">
        <title>Chryseolinea sp. Jin1 Genome sequencing and assembly.</title>
        <authorList>
            <person name="Kim I."/>
        </authorList>
    </citation>
    <scope>NUCLEOTIDE SEQUENCE [LARGE SCALE GENOMIC DNA]</scope>
    <source>
        <strain evidence="1 2">Jin1</strain>
    </source>
</reference>
<protein>
    <submittedName>
        <fullName evidence="1">Uncharacterized protein</fullName>
    </submittedName>
</protein>
<evidence type="ECO:0000313" key="1">
    <source>
        <dbReference type="EMBL" id="MBL0740754.1"/>
    </source>
</evidence>
<evidence type="ECO:0000313" key="2">
    <source>
        <dbReference type="Proteomes" id="UP000613030"/>
    </source>
</evidence>
<organism evidence="1 2">
    <name type="scientific">Chryseolinea lacunae</name>
    <dbReference type="NCBI Taxonomy" id="2801331"/>
    <lineage>
        <taxon>Bacteria</taxon>
        <taxon>Pseudomonadati</taxon>
        <taxon>Bacteroidota</taxon>
        <taxon>Cytophagia</taxon>
        <taxon>Cytophagales</taxon>
        <taxon>Fulvivirgaceae</taxon>
        <taxon>Chryseolinea</taxon>
    </lineage>
</organism>
<gene>
    <name evidence="1" type="ORF">JI741_05965</name>
</gene>
<accession>A0ABS1KMS0</accession>
<keyword evidence="2" id="KW-1185">Reference proteome</keyword>
<comment type="caution">
    <text evidence="1">The sequence shown here is derived from an EMBL/GenBank/DDBJ whole genome shotgun (WGS) entry which is preliminary data.</text>
</comment>
<dbReference type="RefSeq" id="WP_202008137.1">
    <property type="nucleotide sequence ID" value="NZ_JAERRB010000002.1"/>
</dbReference>
<sequence length="219" mass="24726">MKKQSGSYRYENVQIGNFILAMGYSLAMQKYSLPIATTLLPQIPENKTIGDLFGIVGGRNFIMEFKKDETSLKNELSKSGRVKLLNHLKNDTTLALLSGSAHWLCFLDLTSEKVDYDIRPYLTLNSMFNTISHQMNGFLQLLVKGQIGCTLPDLEKYTDLLKQMVDDDRYQPSGIVINYSKDGGIRFVPFDNGLELSLRISTFSPDHDLGRSQWPGMSL</sequence>
<proteinExistence type="predicted"/>
<dbReference type="EMBL" id="JAERRB010000002">
    <property type="protein sequence ID" value="MBL0740754.1"/>
    <property type="molecule type" value="Genomic_DNA"/>
</dbReference>
<name>A0ABS1KMS0_9BACT</name>